<dbReference type="Proteomes" id="UP000627838">
    <property type="component" value="Unassembled WGS sequence"/>
</dbReference>
<name>A0ABR9JJP8_9ACTN</name>
<protein>
    <submittedName>
        <fullName evidence="1">Uncharacterized protein</fullName>
    </submittedName>
</protein>
<evidence type="ECO:0000313" key="1">
    <source>
        <dbReference type="EMBL" id="MBE1530780.1"/>
    </source>
</evidence>
<comment type="caution">
    <text evidence="1">The sequence shown here is derived from an EMBL/GenBank/DDBJ whole genome shotgun (WGS) entry which is preliminary data.</text>
</comment>
<sequence>MANVGPTLGGTGRSHLLDALDTALCEDAA</sequence>
<dbReference type="EMBL" id="JADBDZ010000001">
    <property type="protein sequence ID" value="MBE1530780.1"/>
    <property type="molecule type" value="Genomic_DNA"/>
</dbReference>
<reference evidence="1 2" key="1">
    <citation type="submission" date="2020-10" db="EMBL/GenBank/DDBJ databases">
        <title>Sequencing the genomes of 1000 actinobacteria strains.</title>
        <authorList>
            <person name="Klenk H.-P."/>
        </authorList>
    </citation>
    <scope>NUCLEOTIDE SEQUENCE [LARGE SCALE GENOMIC DNA]</scope>
    <source>
        <strain evidence="1 2">DSM 46744</strain>
    </source>
</reference>
<evidence type="ECO:0000313" key="2">
    <source>
        <dbReference type="Proteomes" id="UP000627838"/>
    </source>
</evidence>
<organism evidence="1 2">
    <name type="scientific">Actinomadura algeriensis</name>
    <dbReference type="NCBI Taxonomy" id="1679523"/>
    <lineage>
        <taxon>Bacteria</taxon>
        <taxon>Bacillati</taxon>
        <taxon>Actinomycetota</taxon>
        <taxon>Actinomycetes</taxon>
        <taxon>Streptosporangiales</taxon>
        <taxon>Thermomonosporaceae</taxon>
        <taxon>Actinomadura</taxon>
    </lineage>
</organism>
<gene>
    <name evidence="1" type="ORF">H4W34_000613</name>
</gene>
<proteinExistence type="predicted"/>
<keyword evidence="2" id="KW-1185">Reference proteome</keyword>
<accession>A0ABR9JJP8</accession>